<sequence>MKYKRFLDESKEELLELKINHYIKNLEYIVKHEKGNRTEQAQIFLDKYKEENSGSESDTEPININQGEEEIRNLTQNQVNYLNMKKHKIDELIKIINSIQKNQTIVLIEFSYGRQAPLSKINGDGIKLYRNSIRVLNKLLKKTSKNIA</sequence>
<organism evidence="1 2">
    <name type="scientific">Diversispora eburnea</name>
    <dbReference type="NCBI Taxonomy" id="1213867"/>
    <lineage>
        <taxon>Eukaryota</taxon>
        <taxon>Fungi</taxon>
        <taxon>Fungi incertae sedis</taxon>
        <taxon>Mucoromycota</taxon>
        <taxon>Glomeromycotina</taxon>
        <taxon>Glomeromycetes</taxon>
        <taxon>Diversisporales</taxon>
        <taxon>Diversisporaceae</taxon>
        <taxon>Diversispora</taxon>
    </lineage>
</organism>
<keyword evidence="2" id="KW-1185">Reference proteome</keyword>
<evidence type="ECO:0000313" key="2">
    <source>
        <dbReference type="Proteomes" id="UP000789706"/>
    </source>
</evidence>
<dbReference type="OrthoDB" id="10545448at2759"/>
<comment type="caution">
    <text evidence="1">The sequence shown here is derived from an EMBL/GenBank/DDBJ whole genome shotgun (WGS) entry which is preliminary data.</text>
</comment>
<proteinExistence type="predicted"/>
<dbReference type="AlphaFoldDB" id="A0A9N9BEM9"/>
<dbReference type="Proteomes" id="UP000789706">
    <property type="component" value="Unassembled WGS sequence"/>
</dbReference>
<reference evidence="1" key="1">
    <citation type="submission" date="2021-06" db="EMBL/GenBank/DDBJ databases">
        <authorList>
            <person name="Kallberg Y."/>
            <person name="Tangrot J."/>
            <person name="Rosling A."/>
        </authorList>
    </citation>
    <scope>NUCLEOTIDE SEQUENCE</scope>
    <source>
        <strain evidence="1">AZ414A</strain>
    </source>
</reference>
<name>A0A9N9BEM9_9GLOM</name>
<gene>
    <name evidence="1" type="ORF">DEBURN_LOCUS7793</name>
</gene>
<evidence type="ECO:0000313" key="1">
    <source>
        <dbReference type="EMBL" id="CAG8565273.1"/>
    </source>
</evidence>
<accession>A0A9N9BEM9</accession>
<dbReference type="EMBL" id="CAJVPK010001011">
    <property type="protein sequence ID" value="CAG8565273.1"/>
    <property type="molecule type" value="Genomic_DNA"/>
</dbReference>
<protein>
    <submittedName>
        <fullName evidence="1">10248_t:CDS:1</fullName>
    </submittedName>
</protein>